<dbReference type="MEROPS" id="T02.007"/>
<evidence type="ECO:0000256" key="3">
    <source>
        <dbReference type="SAM" id="SignalP"/>
    </source>
</evidence>
<name>I0K5T4_9BACT</name>
<dbReference type="GO" id="GO:0003948">
    <property type="term" value="F:N4-(beta-N-acetylglucosaminyl)-L-asparaginase activity"/>
    <property type="evidence" value="ECO:0007669"/>
    <property type="project" value="UniProtKB-EC"/>
</dbReference>
<dbReference type="PANTHER" id="PTHR10188">
    <property type="entry name" value="L-ASPARAGINASE"/>
    <property type="match status" value="1"/>
</dbReference>
<dbReference type="InterPro" id="IPR000246">
    <property type="entry name" value="Peptidase_T2"/>
</dbReference>
<dbReference type="Proteomes" id="UP000011058">
    <property type="component" value="Chromosome"/>
</dbReference>
<dbReference type="GO" id="GO:0005737">
    <property type="term" value="C:cytoplasm"/>
    <property type="evidence" value="ECO:0007669"/>
    <property type="project" value="TreeGrafter"/>
</dbReference>
<gene>
    <name evidence="4" type="ORF">FAES_1477</name>
</gene>
<evidence type="ECO:0000256" key="1">
    <source>
        <dbReference type="PIRSR" id="PIRSR600246-1"/>
    </source>
</evidence>
<dbReference type="eggNOG" id="COG1446">
    <property type="taxonomic scope" value="Bacteria"/>
</dbReference>
<dbReference type="STRING" id="1166018.FAES_1477"/>
<sequence>MPSRRRFLRLGAMLPSLSWTNLWAANAPAPQRPVVISTWDSGVTANKAAWATLKANGRAIDAVEQAGIAIENEPSCCVGLDGNPDRDGFVTLDACIMDDRFNCGSVAFLERIKHPISVARKVMETTPHVMLVGSGAQQFAVANGFALEPAKLSADAEKAYREWLKKSEYKPVINIENTKSTPQRGRGPYDPTQFSPNYFDDGSFNHDTMGTVALDAAGNLSGMCTTSGMAFKMRGRIGDSPLIGPGLYVDNEVGAVTGSGQGEEVIRMCGAHTIVEAMRHGLSPKEACQRAIERIVKRDPARAKDFQVGFIAVNKQGEIGAFSVQKGFSYTLTTATIEHKVYQAENYM</sequence>
<feature type="signal peptide" evidence="3">
    <location>
        <begin position="1"/>
        <end position="24"/>
    </location>
</feature>
<dbReference type="PROSITE" id="PS51318">
    <property type="entry name" value="TAT"/>
    <property type="match status" value="1"/>
</dbReference>
<dbReference type="FunFam" id="3.60.20.30:FF:000005">
    <property type="entry name" value="N(4)-(Beta-N-acetylglucosaminyl)-L-asparaginase"/>
    <property type="match status" value="1"/>
</dbReference>
<feature type="site" description="Cleavage; by autolysis" evidence="2">
    <location>
        <begin position="207"/>
        <end position="208"/>
    </location>
</feature>
<keyword evidence="3" id="KW-0732">Signal</keyword>
<dbReference type="Gene3D" id="3.60.20.30">
    <property type="entry name" value="(Glycosyl)asparaginase"/>
    <property type="match status" value="1"/>
</dbReference>
<protein>
    <submittedName>
        <fullName evidence="4">N4-(Beta-N-acetylglucosaminyl)-L-asparaginase</fullName>
        <ecNumber evidence="4">3.5.1.26</ecNumber>
    </submittedName>
</protein>
<dbReference type="InterPro" id="IPR029055">
    <property type="entry name" value="Ntn_hydrolases_N"/>
</dbReference>
<dbReference type="SUPFAM" id="SSF56235">
    <property type="entry name" value="N-terminal nucleophile aminohydrolases (Ntn hydrolases)"/>
    <property type="match status" value="1"/>
</dbReference>
<reference evidence="4 5" key="1">
    <citation type="journal article" date="2012" name="J. Bacteriol.">
        <title>Genome Sequence of Fibrella aestuarina BUZ 2T, a Filamentous Marine Bacterium.</title>
        <authorList>
            <person name="Filippini M."/>
            <person name="Qi W."/>
            <person name="Blom J."/>
            <person name="Goesmann A."/>
            <person name="Smits T.H."/>
            <person name="Bagheri H.C."/>
        </authorList>
    </citation>
    <scope>NUCLEOTIDE SEQUENCE [LARGE SCALE GENOMIC DNA]</scope>
    <source>
        <strain evidence="5">BUZ 2T</strain>
    </source>
</reference>
<dbReference type="PANTHER" id="PTHR10188:SF6">
    <property type="entry name" value="N(4)-(BETA-N-ACETYLGLUCOSAMINYL)-L-ASPARAGINASE"/>
    <property type="match status" value="1"/>
</dbReference>
<keyword evidence="5" id="KW-1185">Reference proteome</keyword>
<feature type="chain" id="PRO_5003631050" evidence="3">
    <location>
        <begin position="25"/>
        <end position="348"/>
    </location>
</feature>
<organism evidence="4 5">
    <name type="scientific">Fibrella aestuarina BUZ 2</name>
    <dbReference type="NCBI Taxonomy" id="1166018"/>
    <lineage>
        <taxon>Bacteria</taxon>
        <taxon>Pseudomonadati</taxon>
        <taxon>Bacteroidota</taxon>
        <taxon>Cytophagia</taxon>
        <taxon>Cytophagales</taxon>
        <taxon>Spirosomataceae</taxon>
        <taxon>Fibrella</taxon>
    </lineage>
</organism>
<dbReference type="CDD" id="cd04513">
    <property type="entry name" value="Glycosylasparaginase"/>
    <property type="match status" value="1"/>
</dbReference>
<dbReference type="EMBL" id="HE796683">
    <property type="protein sequence ID" value="CCG99487.1"/>
    <property type="molecule type" value="Genomic_DNA"/>
</dbReference>
<dbReference type="KEGG" id="fae:FAES_1477"/>
<dbReference type="HOGENOM" id="CLU_021603_0_1_10"/>
<dbReference type="OrthoDB" id="9780217at2"/>
<proteinExistence type="predicted"/>
<dbReference type="EC" id="3.5.1.26" evidence="4"/>
<feature type="active site" description="Nucleophile" evidence="1">
    <location>
        <position position="208"/>
    </location>
</feature>
<dbReference type="InterPro" id="IPR006311">
    <property type="entry name" value="TAT_signal"/>
</dbReference>
<dbReference type="AlphaFoldDB" id="I0K5T4"/>
<dbReference type="PATRIC" id="fig|1166018.3.peg.3211"/>
<dbReference type="RefSeq" id="WP_015330586.1">
    <property type="nucleotide sequence ID" value="NC_020054.1"/>
</dbReference>
<accession>I0K5T4</accession>
<evidence type="ECO:0000313" key="4">
    <source>
        <dbReference type="EMBL" id="CCG99487.1"/>
    </source>
</evidence>
<keyword evidence="4" id="KW-0378">Hydrolase</keyword>
<dbReference type="Pfam" id="PF01112">
    <property type="entry name" value="Asparaginase_2"/>
    <property type="match status" value="1"/>
</dbReference>
<evidence type="ECO:0000313" key="5">
    <source>
        <dbReference type="Proteomes" id="UP000011058"/>
    </source>
</evidence>
<evidence type="ECO:0000256" key="2">
    <source>
        <dbReference type="PIRSR" id="PIRSR600246-3"/>
    </source>
</evidence>